<dbReference type="PANTHER" id="PTHR43584">
    <property type="entry name" value="NUCLEOTIDYL TRANSFERASE"/>
    <property type="match status" value="1"/>
</dbReference>
<evidence type="ECO:0000313" key="4">
    <source>
        <dbReference type="EMBL" id="OZC01727.1"/>
    </source>
</evidence>
<keyword evidence="5" id="KW-1185">Reference proteome</keyword>
<keyword evidence="2" id="KW-0548">Nucleotidyltransferase</keyword>
<evidence type="ECO:0000259" key="3">
    <source>
        <dbReference type="Pfam" id="PF00483"/>
    </source>
</evidence>
<evidence type="ECO:0000256" key="1">
    <source>
        <dbReference type="ARBA" id="ARBA00022679"/>
    </source>
</evidence>
<dbReference type="Pfam" id="PF00483">
    <property type="entry name" value="NTP_transferase"/>
    <property type="match status" value="1"/>
</dbReference>
<dbReference type="SUPFAM" id="SSF53448">
    <property type="entry name" value="Nucleotide-diphospho-sugar transferases"/>
    <property type="match status" value="1"/>
</dbReference>
<evidence type="ECO:0000313" key="5">
    <source>
        <dbReference type="Proteomes" id="UP000216446"/>
    </source>
</evidence>
<sequence>MDAMILAAGLGTRLRPLTNHTPKALVEVDGVPMLERVARRLLASGADRVLVNVAHLGEQVEAYVQDAGWQTGAGEGVEVVVSHEPEGPLETGGGIKKAAGFFRRTEPFLVHNADILTSVDLGALWAQQTATPQAFATLAVAPAETDRYLLVDDGGLLGYAYGGEEHTKREASGEVRRVDFCGAQACAPKLLDELLAVEDDKFSVMTTYLRLAATPGAVRVFEGDPANRFLDVGTPERLEEATDAVARGEFE</sequence>
<organism evidence="4 5">
    <name type="scientific">Rubricoccus marinus</name>
    <dbReference type="NCBI Taxonomy" id="716817"/>
    <lineage>
        <taxon>Bacteria</taxon>
        <taxon>Pseudomonadati</taxon>
        <taxon>Rhodothermota</taxon>
        <taxon>Rhodothermia</taxon>
        <taxon>Rhodothermales</taxon>
        <taxon>Rubricoccaceae</taxon>
        <taxon>Rubricoccus</taxon>
    </lineage>
</organism>
<dbReference type="InterPro" id="IPR029044">
    <property type="entry name" value="Nucleotide-diphossugar_trans"/>
</dbReference>
<dbReference type="InParanoid" id="A0A259TVS2"/>
<dbReference type="EMBL" id="MQWB01000001">
    <property type="protein sequence ID" value="OZC01727.1"/>
    <property type="molecule type" value="Genomic_DNA"/>
</dbReference>
<dbReference type="GO" id="GO:0016779">
    <property type="term" value="F:nucleotidyltransferase activity"/>
    <property type="evidence" value="ECO:0007669"/>
    <property type="project" value="UniProtKB-KW"/>
</dbReference>
<reference evidence="4 5" key="1">
    <citation type="submission" date="2016-11" db="EMBL/GenBank/DDBJ databases">
        <title>Study of marine rhodopsin-containing bacteria.</title>
        <authorList>
            <person name="Yoshizawa S."/>
            <person name="Kumagai Y."/>
            <person name="Kogure K."/>
        </authorList>
    </citation>
    <scope>NUCLEOTIDE SEQUENCE [LARGE SCALE GENOMIC DNA]</scope>
    <source>
        <strain evidence="4 5">SG-29</strain>
    </source>
</reference>
<keyword evidence="1" id="KW-0808">Transferase</keyword>
<accession>A0A259TVS2</accession>
<gene>
    <name evidence="4" type="ORF">BSZ36_01240</name>
</gene>
<evidence type="ECO:0000256" key="2">
    <source>
        <dbReference type="ARBA" id="ARBA00022695"/>
    </source>
</evidence>
<dbReference type="AlphaFoldDB" id="A0A259TVS2"/>
<feature type="domain" description="Nucleotidyl transferase" evidence="3">
    <location>
        <begin position="3"/>
        <end position="143"/>
    </location>
</feature>
<dbReference type="OrthoDB" id="9813880at2"/>
<protein>
    <recommendedName>
        <fullName evidence="3">Nucleotidyl transferase domain-containing protein</fullName>
    </recommendedName>
</protein>
<dbReference type="PANTHER" id="PTHR43584:SF8">
    <property type="entry name" value="N-ACETYLMURAMATE ALPHA-1-PHOSPHATE URIDYLYLTRANSFERASE"/>
    <property type="match status" value="1"/>
</dbReference>
<name>A0A259TVS2_9BACT</name>
<comment type="caution">
    <text evidence="4">The sequence shown here is derived from an EMBL/GenBank/DDBJ whole genome shotgun (WGS) entry which is preliminary data.</text>
</comment>
<dbReference type="Proteomes" id="UP000216446">
    <property type="component" value="Unassembled WGS sequence"/>
</dbReference>
<dbReference type="InterPro" id="IPR005835">
    <property type="entry name" value="NTP_transferase_dom"/>
</dbReference>
<dbReference type="RefSeq" id="WP_094545345.1">
    <property type="nucleotide sequence ID" value="NZ_MQWB01000001.1"/>
</dbReference>
<dbReference type="InterPro" id="IPR050065">
    <property type="entry name" value="GlmU-like"/>
</dbReference>
<dbReference type="Gene3D" id="3.90.550.10">
    <property type="entry name" value="Spore Coat Polysaccharide Biosynthesis Protein SpsA, Chain A"/>
    <property type="match status" value="1"/>
</dbReference>
<proteinExistence type="predicted"/>
<dbReference type="CDD" id="cd06422">
    <property type="entry name" value="NTP_transferase_like_1"/>
    <property type="match status" value="1"/>
</dbReference>